<name>A0AAP8D354_RALSL</name>
<dbReference type="RefSeq" id="WP_003268774.1">
    <property type="nucleotide sequence ID" value="NZ_NCTK01000001.1"/>
</dbReference>
<evidence type="ECO:0000313" key="3">
    <source>
        <dbReference type="Proteomes" id="UP000216164"/>
    </source>
</evidence>
<dbReference type="InterPro" id="IPR025484">
    <property type="entry name" value="DUF4376"/>
</dbReference>
<proteinExistence type="predicted"/>
<dbReference type="EMBL" id="NCTK01000001">
    <property type="protein sequence ID" value="OYQ12349.1"/>
    <property type="molecule type" value="Genomic_DNA"/>
</dbReference>
<sequence>MGYQLGEKNIVRLDDNAIIPMDPANSDYQAYLAWVDAGNTAALPPAETLADAQAAQIALVESAYQRAIQQSVSYMGAEFQADLDAQTVLTKTLAPGAVPSGFFWLDSSNNAVQMTFAQLQGLAGAMLVQGQLAFAKKTGLKQKIRSATTIADVQAITWS</sequence>
<dbReference type="Pfam" id="PF14301">
    <property type="entry name" value="DUF4376"/>
    <property type="match status" value="1"/>
</dbReference>
<accession>A0AAP8D354</accession>
<organism evidence="2 3">
    <name type="scientific">Ralstonia solanacearum K60</name>
    <dbReference type="NCBI Taxonomy" id="1091042"/>
    <lineage>
        <taxon>Bacteria</taxon>
        <taxon>Pseudomonadati</taxon>
        <taxon>Pseudomonadota</taxon>
        <taxon>Betaproteobacteria</taxon>
        <taxon>Burkholderiales</taxon>
        <taxon>Burkholderiaceae</taxon>
        <taxon>Ralstonia</taxon>
        <taxon>Ralstonia solanacearum species complex</taxon>
    </lineage>
</organism>
<feature type="domain" description="DUF4376" evidence="1">
    <location>
        <begin position="51"/>
        <end position="156"/>
    </location>
</feature>
<dbReference type="Proteomes" id="UP000216164">
    <property type="component" value="Unassembled WGS sequence"/>
</dbReference>
<comment type="caution">
    <text evidence="2">The sequence shown here is derived from an EMBL/GenBank/DDBJ whole genome shotgun (WGS) entry which is preliminary data.</text>
</comment>
<evidence type="ECO:0000259" key="1">
    <source>
        <dbReference type="Pfam" id="PF14301"/>
    </source>
</evidence>
<protein>
    <recommendedName>
        <fullName evidence="1">DUF4376 domain-containing protein</fullName>
    </recommendedName>
</protein>
<dbReference type="AlphaFoldDB" id="A0AAP8D354"/>
<evidence type="ECO:0000313" key="2">
    <source>
        <dbReference type="EMBL" id="OYQ12349.1"/>
    </source>
</evidence>
<gene>
    <name evidence="2" type="ORF">B7R77_03135</name>
</gene>
<reference evidence="2 3" key="1">
    <citation type="submission" date="2017-04" db="EMBL/GenBank/DDBJ databases">
        <title>Genome Announcement: Closed genomes of Ralstonia solanacearum strains K60, UW551, and UW700.</title>
        <authorList>
            <person name="Hayes M."/>
            <person name="Macintyre A.M."/>
            <person name="Allen C."/>
        </authorList>
    </citation>
    <scope>NUCLEOTIDE SEQUENCE [LARGE SCALE GENOMIC DNA]</scope>
    <source>
        <strain evidence="2 3">UW25</strain>
    </source>
</reference>